<dbReference type="GO" id="GO:0016987">
    <property type="term" value="F:sigma factor activity"/>
    <property type="evidence" value="ECO:0007669"/>
    <property type="project" value="InterPro"/>
</dbReference>
<dbReference type="InterPro" id="IPR007627">
    <property type="entry name" value="RNA_pol_sigma70_r2"/>
</dbReference>
<dbReference type="InterPro" id="IPR013325">
    <property type="entry name" value="RNA_pol_sigma_r2"/>
</dbReference>
<dbReference type="Gene3D" id="2.60.120.1440">
    <property type="match status" value="1"/>
</dbReference>
<evidence type="ECO:0000259" key="2">
    <source>
        <dbReference type="Pfam" id="PF04773"/>
    </source>
</evidence>
<dbReference type="Gene3D" id="1.10.1740.10">
    <property type="match status" value="1"/>
</dbReference>
<dbReference type="PANTHER" id="PTHR30273:SF2">
    <property type="entry name" value="PROTEIN FECR"/>
    <property type="match status" value="1"/>
</dbReference>
<proteinExistence type="predicted"/>
<dbReference type="AlphaFoldDB" id="A0A1H5P0I6"/>
<dbReference type="InterPro" id="IPR013324">
    <property type="entry name" value="RNA_pol_sigma_r3/r4-like"/>
</dbReference>
<dbReference type="OrthoDB" id="9797134at2"/>
<dbReference type="InterPro" id="IPR006860">
    <property type="entry name" value="FecR"/>
</dbReference>
<dbReference type="NCBIfam" id="TIGR02937">
    <property type="entry name" value="sigma70-ECF"/>
    <property type="match status" value="1"/>
</dbReference>
<dbReference type="GO" id="GO:0016989">
    <property type="term" value="F:sigma factor antagonist activity"/>
    <property type="evidence" value="ECO:0007669"/>
    <property type="project" value="TreeGrafter"/>
</dbReference>
<feature type="domain" description="RNA polymerase sigma-70 region 2" evidence="1">
    <location>
        <begin position="15"/>
        <end position="78"/>
    </location>
</feature>
<organism evidence="4 5">
    <name type="scientific">Pseudomonas deceptionensis</name>
    <dbReference type="NCBI Taxonomy" id="882211"/>
    <lineage>
        <taxon>Bacteria</taxon>
        <taxon>Pseudomonadati</taxon>
        <taxon>Pseudomonadota</taxon>
        <taxon>Gammaproteobacteria</taxon>
        <taxon>Pseudomonadales</taxon>
        <taxon>Pseudomonadaceae</taxon>
        <taxon>Pseudomonas</taxon>
    </lineage>
</organism>
<sequence>MSRLKSDPLVAESLREFYTQILHFLRKRTDNASDAADMTQDVFTQWLGYQDRAKVEQPRAFLFQMARNLLRDHWRRQQVRQAVHSEHVESEPEPLSDERYEPMAAAQRLQRLDQLKAVLAELPPRRREALMLHRFEGLSQAQIAQRMGISVSMVEKHIAFALLHCKQHSNFALPTALAVLCAMFSLNLGAPVSLHQQYVATQPQGTQTVLLPDGSTLSVNANTRLRIDFGAYQRDIYLDKGQLYIEVAANKEQPLVVHAGDASIRVVGTGFDVRRSQHQLVVSVAHGQVAFMPDANTSTLLGAQQRTTYDYARASTQEQNLSPGEVADWRSGHLSFRNRELASLVDELDLYRPGMIQLAEGPLGRYKVSGNLDVNDPMALVKALPALIPVKTVLLDNGKIRIEPR</sequence>
<dbReference type="Pfam" id="PF04542">
    <property type="entry name" value="Sigma70_r2"/>
    <property type="match status" value="1"/>
</dbReference>
<dbReference type="EMBL" id="FNUD01000002">
    <property type="protein sequence ID" value="SEF07419.1"/>
    <property type="molecule type" value="Genomic_DNA"/>
</dbReference>
<dbReference type="GO" id="GO:0003677">
    <property type="term" value="F:DNA binding"/>
    <property type="evidence" value="ECO:0007669"/>
    <property type="project" value="InterPro"/>
</dbReference>
<dbReference type="GO" id="GO:0006352">
    <property type="term" value="P:DNA-templated transcription initiation"/>
    <property type="evidence" value="ECO:0007669"/>
    <property type="project" value="InterPro"/>
</dbReference>
<dbReference type="InterPro" id="IPR012373">
    <property type="entry name" value="Ferrdict_sens_TM"/>
</dbReference>
<dbReference type="SUPFAM" id="SSF88659">
    <property type="entry name" value="Sigma3 and sigma4 domains of RNA polymerase sigma factors"/>
    <property type="match status" value="1"/>
</dbReference>
<dbReference type="CDD" id="cd06171">
    <property type="entry name" value="Sigma70_r4"/>
    <property type="match status" value="1"/>
</dbReference>
<dbReference type="PANTHER" id="PTHR30273">
    <property type="entry name" value="PERIPLASMIC SIGNAL SENSOR AND SIGMA FACTOR ACTIVATOR FECR-RELATED"/>
    <property type="match status" value="1"/>
</dbReference>
<reference evidence="4" key="1">
    <citation type="submission" date="2016-10" db="EMBL/GenBank/DDBJ databases">
        <authorList>
            <person name="Varghese N."/>
            <person name="Submissions S."/>
        </authorList>
    </citation>
    <scope>NUCLEOTIDE SEQUENCE [LARGE SCALE GENOMIC DNA]</scope>
    <source>
        <strain evidence="4">LMG 25555</strain>
    </source>
</reference>
<dbReference type="InterPro" id="IPR036388">
    <property type="entry name" value="WH-like_DNA-bd_sf"/>
</dbReference>
<dbReference type="Pfam" id="PF08281">
    <property type="entry name" value="Sigma70_r4_2"/>
    <property type="match status" value="1"/>
</dbReference>
<gene>
    <name evidence="4" type="ORF">SAMN04489800_4324</name>
</gene>
<protein>
    <submittedName>
        <fullName evidence="4">RNA polymerase sigma factor, sigma-70 family</fullName>
    </submittedName>
</protein>
<evidence type="ECO:0000313" key="4">
    <source>
        <dbReference type="EMBL" id="SEF07419.1"/>
    </source>
</evidence>
<accession>A0A1H5P0I6</accession>
<comment type="caution">
    <text evidence="4">The sequence shown here is derived from an EMBL/GenBank/DDBJ whole genome shotgun (WGS) entry which is preliminary data.</text>
</comment>
<evidence type="ECO:0000259" key="3">
    <source>
        <dbReference type="Pfam" id="PF08281"/>
    </source>
</evidence>
<feature type="domain" description="FecR protein" evidence="2">
    <location>
        <begin position="199"/>
        <end position="289"/>
    </location>
</feature>
<dbReference type="Gene3D" id="1.10.10.10">
    <property type="entry name" value="Winged helix-like DNA-binding domain superfamily/Winged helix DNA-binding domain"/>
    <property type="match status" value="1"/>
</dbReference>
<keyword evidence="5" id="KW-1185">Reference proteome</keyword>
<dbReference type="SUPFAM" id="SSF88946">
    <property type="entry name" value="Sigma2 domain of RNA polymerase sigma factors"/>
    <property type="match status" value="1"/>
</dbReference>
<dbReference type="Pfam" id="PF04773">
    <property type="entry name" value="FecR"/>
    <property type="match status" value="1"/>
</dbReference>
<name>A0A1H5P0I6_PSEDM</name>
<dbReference type="InterPro" id="IPR013249">
    <property type="entry name" value="RNA_pol_sigma70_r4_t2"/>
</dbReference>
<evidence type="ECO:0000259" key="1">
    <source>
        <dbReference type="Pfam" id="PF04542"/>
    </source>
</evidence>
<dbReference type="Proteomes" id="UP000183613">
    <property type="component" value="Unassembled WGS sequence"/>
</dbReference>
<evidence type="ECO:0000313" key="5">
    <source>
        <dbReference type="Proteomes" id="UP000183613"/>
    </source>
</evidence>
<feature type="domain" description="RNA polymerase sigma factor 70 region 4 type 2" evidence="3">
    <location>
        <begin position="113"/>
        <end position="165"/>
    </location>
</feature>
<dbReference type="InterPro" id="IPR014284">
    <property type="entry name" value="RNA_pol_sigma-70_dom"/>
</dbReference>